<dbReference type="Pfam" id="PF01345">
    <property type="entry name" value="DUF11"/>
    <property type="match status" value="1"/>
</dbReference>
<keyword evidence="6" id="KW-0472">Membrane</keyword>
<feature type="compositionally biased region" description="Basic and acidic residues" evidence="5">
    <location>
        <begin position="15"/>
        <end position="27"/>
    </location>
</feature>
<dbReference type="EMBL" id="FOKA01000004">
    <property type="protein sequence ID" value="SFA96469.1"/>
    <property type="molecule type" value="Genomic_DNA"/>
</dbReference>
<evidence type="ECO:0000256" key="4">
    <source>
        <dbReference type="ARBA" id="ARBA00023088"/>
    </source>
</evidence>
<keyword evidence="6" id="KW-1133">Transmembrane helix</keyword>
<organism evidence="8 9">
    <name type="scientific">Cellulomonas marina</name>
    <dbReference type="NCBI Taxonomy" id="988821"/>
    <lineage>
        <taxon>Bacteria</taxon>
        <taxon>Bacillati</taxon>
        <taxon>Actinomycetota</taxon>
        <taxon>Actinomycetes</taxon>
        <taxon>Micrococcales</taxon>
        <taxon>Cellulomonadaceae</taxon>
        <taxon>Cellulomonas</taxon>
    </lineage>
</organism>
<keyword evidence="6" id="KW-0812">Transmembrane</keyword>
<reference evidence="8 9" key="1">
    <citation type="submission" date="2016-10" db="EMBL/GenBank/DDBJ databases">
        <authorList>
            <person name="de Groot N.N."/>
        </authorList>
    </citation>
    <scope>NUCLEOTIDE SEQUENCE [LARGE SCALE GENOMIC DNA]</scope>
    <source>
        <strain evidence="8 9">CGMCC 4.6945</strain>
    </source>
</reference>
<proteinExistence type="predicted"/>
<gene>
    <name evidence="8" type="ORF">SAMN05421867_104158</name>
</gene>
<sequence>MDRTYPTPSFPPAHSGDDRRGARPRDARRAAPVALLALLTAGVGLPVAAPAAVAAPAPDASPTSAATPGAFSGVVPDGVCAVEATVLGGAGGVATDNASRSGGAGARITATFAVLPGQDYAGTVGGGGGAPVGEGADATVGAGGTGGGGAGGNSVPNYTLLRHHGAGGGGLSSLSLGGDLAVLAGGGGGAGGWHSETTEGRGGDGGLPTAPGAAAGTAGQAGKDVPATSVGGGAGGGTDAPGAGGVNAADAGRNGSAGSGGTGGAGGTDATPDAGGGGGGGLFGGGGGASTVGFNGRNGAQGITGGGGGGGSSFVAPSVRLGSSTTAPTGLSAVPGERRQGPGDGPDGAVTLDWVPCAYDLAVTKSADPTAAVVGDTVTWTVVVENLGPDAMTRGDLVDVTDTLSPDAEATLTGISTTGGSNAVLARDPLVCDAAVGEALPDTLTCSRPYEVLGGGGADGERGLDVGETLTLTYTTTATATGEVTNTATVTDRTEGDDNDTATTTVPVTGSPLPDAPTAADDQDLDNAPGTPVTVDVLENDSTTLVPGTVELLTPGTGTPTTTLVVPGEGTWTVDPATGAVTFTPEDGFEGDPTPVTYRAEDEDGQPAQATVTITYVEPGAPAAVDDEDLGNTIGEVVTVDVLANDSEGLDPTTVRLVDPATGDPVTSLVVPGEGSWTVDPGTGAVSFTPQAGFGGNPTPVDYVAADAEGAAVRATVTITYVPAPVPDASPSPSPSVTPAPVTPPTGGSGTVVRPTRVLAATGASVAAGLALAGGLVAAGLGLTTARRRRRS</sequence>
<keyword evidence="2" id="KW-0964">Secreted</keyword>
<dbReference type="OrthoDB" id="3795101at2"/>
<evidence type="ECO:0000259" key="7">
    <source>
        <dbReference type="PROSITE" id="PS50847"/>
    </source>
</evidence>
<feature type="region of interest" description="Disordered" evidence="5">
    <location>
        <begin position="491"/>
        <end position="527"/>
    </location>
</feature>
<accession>A0A1I0X5Z4</accession>
<dbReference type="InterPro" id="IPR026395">
    <property type="entry name" value="CshA_fibril"/>
</dbReference>
<dbReference type="STRING" id="988821.SAMN05421867_104158"/>
<feature type="transmembrane region" description="Helical" evidence="6">
    <location>
        <begin position="758"/>
        <end position="783"/>
    </location>
</feature>
<keyword evidence="1" id="KW-0134">Cell wall</keyword>
<dbReference type="Proteomes" id="UP000199012">
    <property type="component" value="Unassembled WGS sequence"/>
</dbReference>
<evidence type="ECO:0000256" key="1">
    <source>
        <dbReference type="ARBA" id="ARBA00022512"/>
    </source>
</evidence>
<dbReference type="Pfam" id="PF19076">
    <property type="entry name" value="CshA_repeat"/>
    <property type="match status" value="2"/>
</dbReference>
<feature type="region of interest" description="Disordered" evidence="5">
    <location>
        <begin position="303"/>
        <end position="347"/>
    </location>
</feature>
<feature type="region of interest" description="Disordered" evidence="5">
    <location>
        <begin position="187"/>
        <end position="282"/>
    </location>
</feature>
<protein>
    <submittedName>
        <fullName evidence="8">Conserved repeat domain-containing protein</fullName>
    </submittedName>
</protein>
<dbReference type="NCBIfam" id="TIGR04225">
    <property type="entry name" value="CshA_fibril_rpt"/>
    <property type="match status" value="2"/>
</dbReference>
<evidence type="ECO:0000313" key="8">
    <source>
        <dbReference type="EMBL" id="SFA96469.1"/>
    </source>
</evidence>
<feature type="compositionally biased region" description="Low complexity" evidence="5">
    <location>
        <begin position="207"/>
        <end position="222"/>
    </location>
</feature>
<feature type="compositionally biased region" description="Gly residues" evidence="5">
    <location>
        <begin position="230"/>
        <end position="245"/>
    </location>
</feature>
<evidence type="ECO:0000256" key="5">
    <source>
        <dbReference type="SAM" id="MobiDB-lite"/>
    </source>
</evidence>
<feature type="region of interest" description="Disordered" evidence="5">
    <location>
        <begin position="1"/>
        <end position="27"/>
    </location>
</feature>
<evidence type="ECO:0000256" key="6">
    <source>
        <dbReference type="SAM" id="Phobius"/>
    </source>
</evidence>
<dbReference type="InterPro" id="IPR019931">
    <property type="entry name" value="LPXTG_anchor"/>
</dbReference>
<dbReference type="RefSeq" id="WP_090031562.1">
    <property type="nucleotide sequence ID" value="NZ_BONM01000010.1"/>
</dbReference>
<dbReference type="AlphaFoldDB" id="A0A1I0X5Z4"/>
<feature type="domain" description="Gram-positive cocci surface proteins LPxTG" evidence="7">
    <location>
        <begin position="759"/>
        <end position="792"/>
    </location>
</feature>
<evidence type="ECO:0000256" key="2">
    <source>
        <dbReference type="ARBA" id="ARBA00022525"/>
    </source>
</evidence>
<feature type="compositionally biased region" description="Gly residues" evidence="5">
    <location>
        <begin position="255"/>
        <end position="267"/>
    </location>
</feature>
<evidence type="ECO:0000256" key="3">
    <source>
        <dbReference type="ARBA" id="ARBA00022729"/>
    </source>
</evidence>
<feature type="compositionally biased region" description="Gly residues" evidence="5">
    <location>
        <begin position="303"/>
        <end position="312"/>
    </location>
</feature>
<keyword evidence="9" id="KW-1185">Reference proteome</keyword>
<feature type="compositionally biased region" description="Pro residues" evidence="5">
    <location>
        <begin position="727"/>
        <end position="744"/>
    </location>
</feature>
<evidence type="ECO:0000313" key="9">
    <source>
        <dbReference type="Proteomes" id="UP000199012"/>
    </source>
</evidence>
<keyword evidence="3" id="KW-0732">Signal</keyword>
<name>A0A1I0X5Z4_9CELL</name>
<dbReference type="InterPro" id="IPR047589">
    <property type="entry name" value="DUF11_rpt"/>
</dbReference>
<dbReference type="InterPro" id="IPR001434">
    <property type="entry name" value="OmcB-like_DUF11"/>
</dbReference>
<feature type="region of interest" description="Disordered" evidence="5">
    <location>
        <begin position="727"/>
        <end position="750"/>
    </location>
</feature>
<dbReference type="NCBIfam" id="TIGR01451">
    <property type="entry name" value="B_ant_repeat"/>
    <property type="match status" value="1"/>
</dbReference>
<keyword evidence="4" id="KW-0572">Peptidoglycan-anchor</keyword>
<dbReference type="PROSITE" id="PS50847">
    <property type="entry name" value="GRAM_POS_ANCHORING"/>
    <property type="match status" value="1"/>
</dbReference>